<name>A0A2A5JBW3_RHOSG</name>
<dbReference type="InterPro" id="IPR000045">
    <property type="entry name" value="Prepilin_IV_endopep_pep"/>
</dbReference>
<feature type="transmembrane region" description="Helical" evidence="1">
    <location>
        <begin position="154"/>
        <end position="173"/>
    </location>
</feature>
<proteinExistence type="predicted"/>
<dbReference type="RefSeq" id="WP_046378530.1">
    <property type="nucleotide sequence ID" value="NZ_NOVD01000007.1"/>
</dbReference>
<sequence length="212" mass="21662">MWTLVVLAGAGVVGGVGARAIVDSWLRRHGYRPVVALCCVPQCGVATGWVAVGALNTSVVQLISGLAVVWWCVAISTVDLAVRRLPNSFTLPGYAVVMVYAAASGTVWVAAVGSALLAGIHLLAHVMSPGSMGLGDVKLSLPLGALTGLVGADAWLWSLVSASVLTATLGVVIELRKLGRRQSGPVAHNSPIAHGPSMCLAACGSMAFAWLT</sequence>
<keyword evidence="1" id="KW-0472">Membrane</keyword>
<evidence type="ECO:0000313" key="4">
    <source>
        <dbReference type="Proteomes" id="UP000230886"/>
    </source>
</evidence>
<dbReference type="GO" id="GO:0016020">
    <property type="term" value="C:membrane"/>
    <property type="evidence" value="ECO:0007669"/>
    <property type="project" value="InterPro"/>
</dbReference>
<accession>A0A2A5JBW3</accession>
<dbReference type="EMBL" id="NOVD01000007">
    <property type="protein sequence ID" value="PCK26866.1"/>
    <property type="molecule type" value="Genomic_DNA"/>
</dbReference>
<organism evidence="3 4">
    <name type="scientific">Rhodococcus qingshengii</name>
    <dbReference type="NCBI Taxonomy" id="334542"/>
    <lineage>
        <taxon>Bacteria</taxon>
        <taxon>Bacillati</taxon>
        <taxon>Actinomycetota</taxon>
        <taxon>Actinomycetes</taxon>
        <taxon>Mycobacteriales</taxon>
        <taxon>Nocardiaceae</taxon>
        <taxon>Rhodococcus</taxon>
        <taxon>Rhodococcus erythropolis group</taxon>
    </lineage>
</organism>
<dbReference type="Proteomes" id="UP000230886">
    <property type="component" value="Unassembled WGS sequence"/>
</dbReference>
<evidence type="ECO:0000313" key="3">
    <source>
        <dbReference type="EMBL" id="PCK26866.1"/>
    </source>
</evidence>
<comment type="caution">
    <text evidence="3">The sequence shown here is derived from an EMBL/GenBank/DDBJ whole genome shotgun (WGS) entry which is preliminary data.</text>
</comment>
<keyword evidence="1" id="KW-1133">Transmembrane helix</keyword>
<protein>
    <submittedName>
        <fullName evidence="3">Prepilin peptidase</fullName>
    </submittedName>
</protein>
<dbReference type="Gene3D" id="1.20.120.1220">
    <property type="match status" value="1"/>
</dbReference>
<dbReference type="Pfam" id="PF01478">
    <property type="entry name" value="Peptidase_A24"/>
    <property type="match status" value="1"/>
</dbReference>
<reference evidence="3 4" key="1">
    <citation type="submission" date="2017-07" db="EMBL/GenBank/DDBJ databases">
        <title>Draft sequence of Rhodococcus enclensis 23b-28.</title>
        <authorList>
            <person name="Besaury L."/>
            <person name="Sancelme M."/>
            <person name="Amato P."/>
            <person name="Lallement A."/>
            <person name="Delort A.-M."/>
        </authorList>
    </citation>
    <scope>NUCLEOTIDE SEQUENCE [LARGE SCALE GENOMIC DNA]</scope>
    <source>
        <strain evidence="3 4">23b-28</strain>
    </source>
</reference>
<evidence type="ECO:0000259" key="2">
    <source>
        <dbReference type="Pfam" id="PF01478"/>
    </source>
</evidence>
<dbReference type="AlphaFoldDB" id="A0A2A5JBW3"/>
<dbReference type="GO" id="GO:0004190">
    <property type="term" value="F:aspartic-type endopeptidase activity"/>
    <property type="evidence" value="ECO:0007669"/>
    <property type="project" value="InterPro"/>
</dbReference>
<gene>
    <name evidence="3" type="ORF">CHR55_13790</name>
</gene>
<keyword evidence="1" id="KW-0812">Transmembrane</keyword>
<feature type="transmembrane region" description="Helical" evidence="1">
    <location>
        <begin position="59"/>
        <end position="82"/>
    </location>
</feature>
<feature type="transmembrane region" description="Helical" evidence="1">
    <location>
        <begin position="94"/>
        <end position="124"/>
    </location>
</feature>
<feature type="domain" description="Prepilin type IV endopeptidase peptidase" evidence="2">
    <location>
        <begin position="67"/>
        <end position="170"/>
    </location>
</feature>
<evidence type="ECO:0000256" key="1">
    <source>
        <dbReference type="SAM" id="Phobius"/>
    </source>
</evidence>